<dbReference type="AlphaFoldDB" id="A0A9P5YX48"/>
<gene>
    <name evidence="1" type="ORF">BDN70DRAFT_883645</name>
</gene>
<organism evidence="1 2">
    <name type="scientific">Pholiota conissans</name>
    <dbReference type="NCBI Taxonomy" id="109636"/>
    <lineage>
        <taxon>Eukaryota</taxon>
        <taxon>Fungi</taxon>
        <taxon>Dikarya</taxon>
        <taxon>Basidiomycota</taxon>
        <taxon>Agaricomycotina</taxon>
        <taxon>Agaricomycetes</taxon>
        <taxon>Agaricomycetidae</taxon>
        <taxon>Agaricales</taxon>
        <taxon>Agaricineae</taxon>
        <taxon>Strophariaceae</taxon>
        <taxon>Pholiota</taxon>
    </lineage>
</organism>
<accession>A0A9P5YX48</accession>
<sequence length="137" mass="14443">MVLILGDTPATYLAIEGLSQPCLSVAALPTDVSSSFSFPAATHSSVTYSIPGGACTEIVSFAVVEDSPADVLVGVTWLLERGINSASPREDSICSFVSQLNDDIVIINDNINDILHSYSCSVQCSSSLYPSCFCRVS</sequence>
<comment type="caution">
    <text evidence="1">The sequence shown here is derived from an EMBL/GenBank/DDBJ whole genome shotgun (WGS) entry which is preliminary data.</text>
</comment>
<dbReference type="EMBL" id="MU155330">
    <property type="protein sequence ID" value="KAF9475486.1"/>
    <property type="molecule type" value="Genomic_DNA"/>
</dbReference>
<keyword evidence="2" id="KW-1185">Reference proteome</keyword>
<reference evidence="1" key="1">
    <citation type="submission" date="2020-11" db="EMBL/GenBank/DDBJ databases">
        <authorList>
            <consortium name="DOE Joint Genome Institute"/>
            <person name="Ahrendt S."/>
            <person name="Riley R."/>
            <person name="Andreopoulos W."/>
            <person name="Labutti K."/>
            <person name="Pangilinan J."/>
            <person name="Ruiz-Duenas F.J."/>
            <person name="Barrasa J.M."/>
            <person name="Sanchez-Garcia M."/>
            <person name="Camarero S."/>
            <person name="Miyauchi S."/>
            <person name="Serrano A."/>
            <person name="Linde D."/>
            <person name="Babiker R."/>
            <person name="Drula E."/>
            <person name="Ayuso-Fernandez I."/>
            <person name="Pacheco R."/>
            <person name="Padilla G."/>
            <person name="Ferreira P."/>
            <person name="Barriuso J."/>
            <person name="Kellner H."/>
            <person name="Castanera R."/>
            <person name="Alfaro M."/>
            <person name="Ramirez L."/>
            <person name="Pisabarro A.G."/>
            <person name="Kuo A."/>
            <person name="Tritt A."/>
            <person name="Lipzen A."/>
            <person name="He G."/>
            <person name="Yan M."/>
            <person name="Ng V."/>
            <person name="Cullen D."/>
            <person name="Martin F."/>
            <person name="Rosso M.-N."/>
            <person name="Henrissat B."/>
            <person name="Hibbett D."/>
            <person name="Martinez A.T."/>
            <person name="Grigoriev I.V."/>
        </authorList>
    </citation>
    <scope>NUCLEOTIDE SEQUENCE</scope>
    <source>
        <strain evidence="1">CIRM-BRFM 674</strain>
    </source>
</reference>
<protein>
    <submittedName>
        <fullName evidence="1">Uncharacterized protein</fullName>
    </submittedName>
</protein>
<evidence type="ECO:0000313" key="2">
    <source>
        <dbReference type="Proteomes" id="UP000807469"/>
    </source>
</evidence>
<dbReference type="Proteomes" id="UP000807469">
    <property type="component" value="Unassembled WGS sequence"/>
</dbReference>
<proteinExistence type="predicted"/>
<name>A0A9P5YX48_9AGAR</name>
<evidence type="ECO:0000313" key="1">
    <source>
        <dbReference type="EMBL" id="KAF9475486.1"/>
    </source>
</evidence>